<organism evidence="1 2">
    <name type="scientific">Bartonella apihabitans</name>
    <dbReference type="NCBI Taxonomy" id="2750929"/>
    <lineage>
        <taxon>Bacteria</taxon>
        <taxon>Pseudomonadati</taxon>
        <taxon>Pseudomonadota</taxon>
        <taxon>Alphaproteobacteria</taxon>
        <taxon>Hyphomicrobiales</taxon>
        <taxon>Bartonellaceae</taxon>
        <taxon>Bartonella</taxon>
    </lineage>
</organism>
<protein>
    <submittedName>
        <fullName evidence="1">Uncharacterized protein</fullName>
    </submittedName>
</protein>
<name>A0A1U9MBJ4_9HYPH</name>
<dbReference type="Proteomes" id="UP000189660">
    <property type="component" value="Chromosome"/>
</dbReference>
<accession>A0A1U9MBJ4</accession>
<evidence type="ECO:0000313" key="1">
    <source>
        <dbReference type="EMBL" id="AQT42688.1"/>
    </source>
</evidence>
<dbReference type="EMBL" id="CP015820">
    <property type="protein sequence ID" value="AQT42688.1"/>
    <property type="molecule type" value="Genomic_DNA"/>
</dbReference>
<dbReference type="KEGG" id="bapa:BBC0178_012130"/>
<gene>
    <name evidence="1" type="ORF">BBC0178_012130</name>
</gene>
<dbReference type="AlphaFoldDB" id="A0A1U9MBJ4"/>
<proteinExistence type="predicted"/>
<sequence length="47" mass="5414">MEGRAVSNVADMKGKKKGLTVFLQKRIKLENSEINGFKRFQLVFPIF</sequence>
<reference evidence="1 2" key="1">
    <citation type="submission" date="2016-11" db="EMBL/GenBank/DDBJ databases">
        <title>Comparative genomics of Bartonella apis.</title>
        <authorList>
            <person name="Engel P."/>
        </authorList>
    </citation>
    <scope>NUCLEOTIDE SEQUENCE [LARGE SCALE GENOMIC DNA]</scope>
    <source>
        <strain evidence="1 2">BBC0178</strain>
    </source>
</reference>
<keyword evidence="2" id="KW-1185">Reference proteome</keyword>
<evidence type="ECO:0000313" key="2">
    <source>
        <dbReference type="Proteomes" id="UP000189660"/>
    </source>
</evidence>